<reference evidence="1 2" key="1">
    <citation type="submission" date="2017-06" db="EMBL/GenBank/DDBJ databases">
        <title>Genome sequence of Lactobacillus plantarum subsp. plantarum strain SRCM101258.</title>
        <authorList>
            <person name="Cho S.H."/>
        </authorList>
    </citation>
    <scope>NUCLEOTIDE SEQUENCE [LARGE SCALE GENOMIC DNA]</scope>
    <source>
        <strain evidence="1 2">SRCM101258</strain>
    </source>
</reference>
<organism evidence="1 2">
    <name type="scientific">Lactiplantibacillus plantarum subsp. plantarum</name>
    <dbReference type="NCBI Taxonomy" id="337330"/>
    <lineage>
        <taxon>Bacteria</taxon>
        <taxon>Bacillati</taxon>
        <taxon>Bacillota</taxon>
        <taxon>Bacilli</taxon>
        <taxon>Lactobacillales</taxon>
        <taxon>Lactobacillaceae</taxon>
        <taxon>Lactiplantibacillus</taxon>
    </lineage>
</organism>
<evidence type="ECO:0000313" key="2">
    <source>
        <dbReference type="Proteomes" id="UP000236990"/>
    </source>
</evidence>
<protein>
    <submittedName>
        <fullName evidence="1">Uncharacterized protein</fullName>
    </submittedName>
</protein>
<gene>
    <name evidence="1" type="ORF">S101258_00717</name>
</gene>
<evidence type="ECO:0000313" key="1">
    <source>
        <dbReference type="EMBL" id="POD88546.1"/>
    </source>
</evidence>
<proteinExistence type="predicted"/>
<comment type="caution">
    <text evidence="1">The sequence shown here is derived from an EMBL/GenBank/DDBJ whole genome shotgun (WGS) entry which is preliminary data.</text>
</comment>
<dbReference type="Proteomes" id="UP000236990">
    <property type="component" value="Unassembled WGS sequence"/>
</dbReference>
<dbReference type="EMBL" id="NKCZ01000072">
    <property type="protein sequence ID" value="POD88546.1"/>
    <property type="molecule type" value="Genomic_DNA"/>
</dbReference>
<dbReference type="AlphaFoldDB" id="A0A2S3U8C6"/>
<accession>A0A2S3U8C6</accession>
<name>A0A2S3U8C6_LACPN</name>
<sequence length="124" mass="13989">MVSLILLVVLLRLVGDNMRYPNKVYLLTKLPDDNPDSLNHQASYQSQIVSANMQQVNLTFAPNGTVYNATVIRVYGRYQADAIGIDGEYVEGDNDTVHEIQKVSQHDKQTAFYIIHNEVILHGE</sequence>